<dbReference type="FunFam" id="3.90.215.10:FF:000001">
    <property type="entry name" value="Tenascin isoform 1"/>
    <property type="match status" value="1"/>
</dbReference>
<dbReference type="Proteomes" id="UP000596742">
    <property type="component" value="Unassembled WGS sequence"/>
</dbReference>
<dbReference type="PANTHER" id="PTHR19143:SF458">
    <property type="entry name" value="FIBRINOGEN C-TERMINAL DOMAIN-CONTAINING PROTEIN-RELATED"/>
    <property type="match status" value="1"/>
</dbReference>
<dbReference type="SUPFAM" id="SSF56496">
    <property type="entry name" value="Fibrinogen C-terminal domain-like"/>
    <property type="match status" value="1"/>
</dbReference>
<name>A0A8B6DJS7_MYTGA</name>
<sequence>MPMWSLCAQFCSRVEICKSINFIEWNKTCQINDAEPRESKCGLIESTGNSFVAASTFSKKLAGQCERNDCMCNEACMPRGHEYYCVPLPITLSECSTHLRIRDCSDLPQGSLSGVYTIYPSDEKIDVYCDMDTAGFGWTVLQSRMNGSVNFYRGWCDYEIGFGNLNSEYWLGNNFINILTTSGNYKLYIHLEDFEGNSRYAKYSTFSVGDARTKYTLNIDGYSGNAGDSLTYHNGMMFSTKDEDNDINYLDSCSQVFKGAWWYSNCHRANLNGEYLGGHHSILGIGIVWPKWTGMFYSLKSTRMMIERY</sequence>
<reference evidence="3" key="1">
    <citation type="submission" date="2018-11" db="EMBL/GenBank/DDBJ databases">
        <authorList>
            <person name="Alioto T."/>
            <person name="Alioto T."/>
        </authorList>
    </citation>
    <scope>NUCLEOTIDE SEQUENCE</scope>
</reference>
<keyword evidence="1" id="KW-1015">Disulfide bond</keyword>
<comment type="caution">
    <text evidence="3">The sequence shown here is derived from an EMBL/GenBank/DDBJ whole genome shotgun (WGS) entry which is preliminary data.</text>
</comment>
<dbReference type="InterPro" id="IPR014716">
    <property type="entry name" value="Fibrinogen_a/b/g_C_1"/>
</dbReference>
<dbReference type="CDD" id="cd00087">
    <property type="entry name" value="FReD"/>
    <property type="match status" value="1"/>
</dbReference>
<feature type="domain" description="Fibrinogen C-terminal" evidence="2">
    <location>
        <begin position="95"/>
        <end position="309"/>
    </location>
</feature>
<dbReference type="PROSITE" id="PS00514">
    <property type="entry name" value="FIBRINOGEN_C_1"/>
    <property type="match status" value="1"/>
</dbReference>
<dbReference type="AlphaFoldDB" id="A0A8B6DJS7"/>
<dbReference type="Gene3D" id="3.90.215.10">
    <property type="entry name" value="Gamma Fibrinogen, chain A, domain 1"/>
    <property type="match status" value="1"/>
</dbReference>
<dbReference type="PANTHER" id="PTHR19143">
    <property type="entry name" value="FIBRINOGEN/TENASCIN/ANGIOPOEITIN"/>
    <property type="match status" value="1"/>
</dbReference>
<evidence type="ECO:0000313" key="4">
    <source>
        <dbReference type="Proteomes" id="UP000596742"/>
    </source>
</evidence>
<dbReference type="EMBL" id="UYJE01003669">
    <property type="protein sequence ID" value="VDI21342.1"/>
    <property type="molecule type" value="Genomic_DNA"/>
</dbReference>
<keyword evidence="4" id="KW-1185">Reference proteome</keyword>
<evidence type="ECO:0000313" key="3">
    <source>
        <dbReference type="EMBL" id="VDI21342.1"/>
    </source>
</evidence>
<proteinExistence type="predicted"/>
<dbReference type="SMART" id="SM00186">
    <property type="entry name" value="FBG"/>
    <property type="match status" value="1"/>
</dbReference>
<dbReference type="PROSITE" id="PS51406">
    <property type="entry name" value="FIBRINOGEN_C_2"/>
    <property type="match status" value="1"/>
</dbReference>
<dbReference type="OrthoDB" id="159395at2759"/>
<protein>
    <recommendedName>
        <fullName evidence="2">Fibrinogen C-terminal domain-containing protein</fullName>
    </recommendedName>
</protein>
<dbReference type="NCBIfam" id="NF040941">
    <property type="entry name" value="GGGWT_bact"/>
    <property type="match status" value="1"/>
</dbReference>
<evidence type="ECO:0000256" key="1">
    <source>
        <dbReference type="ARBA" id="ARBA00023157"/>
    </source>
</evidence>
<gene>
    <name evidence="3" type="ORF">MGAL_10B092288B</name>
</gene>
<accession>A0A8B6DJS7</accession>
<dbReference type="InterPro" id="IPR002181">
    <property type="entry name" value="Fibrinogen_a/b/g_C_dom"/>
</dbReference>
<dbReference type="InterPro" id="IPR020837">
    <property type="entry name" value="Fibrinogen_CS"/>
</dbReference>
<dbReference type="InterPro" id="IPR050373">
    <property type="entry name" value="Fibrinogen_C-term_domain"/>
</dbReference>
<evidence type="ECO:0000259" key="2">
    <source>
        <dbReference type="PROSITE" id="PS51406"/>
    </source>
</evidence>
<organism evidence="3 4">
    <name type="scientific">Mytilus galloprovincialis</name>
    <name type="common">Mediterranean mussel</name>
    <dbReference type="NCBI Taxonomy" id="29158"/>
    <lineage>
        <taxon>Eukaryota</taxon>
        <taxon>Metazoa</taxon>
        <taxon>Spiralia</taxon>
        <taxon>Lophotrochozoa</taxon>
        <taxon>Mollusca</taxon>
        <taxon>Bivalvia</taxon>
        <taxon>Autobranchia</taxon>
        <taxon>Pteriomorphia</taxon>
        <taxon>Mytilida</taxon>
        <taxon>Mytiloidea</taxon>
        <taxon>Mytilidae</taxon>
        <taxon>Mytilinae</taxon>
        <taxon>Mytilus</taxon>
    </lineage>
</organism>
<dbReference type="GO" id="GO:0005615">
    <property type="term" value="C:extracellular space"/>
    <property type="evidence" value="ECO:0007669"/>
    <property type="project" value="TreeGrafter"/>
</dbReference>
<dbReference type="Pfam" id="PF00147">
    <property type="entry name" value="Fibrinogen_C"/>
    <property type="match status" value="1"/>
</dbReference>
<dbReference type="InterPro" id="IPR036056">
    <property type="entry name" value="Fibrinogen-like_C"/>
</dbReference>